<dbReference type="InterPro" id="IPR024618">
    <property type="entry name" value="DUF3857"/>
</dbReference>
<dbReference type="PROSITE" id="PS50005">
    <property type="entry name" value="TPR"/>
    <property type="match status" value="1"/>
</dbReference>
<feature type="non-terminal residue" evidence="2">
    <location>
        <position position="1"/>
    </location>
</feature>
<dbReference type="EMBL" id="BARU01016990">
    <property type="protein sequence ID" value="GAH54992.1"/>
    <property type="molecule type" value="Genomic_DNA"/>
</dbReference>
<name>X1GCS0_9ZZZZ</name>
<feature type="domain" description="DUF3857" evidence="1">
    <location>
        <begin position="80"/>
        <end position="123"/>
    </location>
</feature>
<dbReference type="Pfam" id="PF12969">
    <property type="entry name" value="DUF3857"/>
    <property type="match status" value="1"/>
</dbReference>
<evidence type="ECO:0000313" key="2">
    <source>
        <dbReference type="EMBL" id="GAH54992.1"/>
    </source>
</evidence>
<dbReference type="InterPro" id="IPR019734">
    <property type="entry name" value="TPR_rpt"/>
</dbReference>
<dbReference type="PROSITE" id="PS50293">
    <property type="entry name" value="TPR_REGION"/>
    <property type="match status" value="1"/>
</dbReference>
<proteinExistence type="predicted"/>
<dbReference type="AlphaFoldDB" id="X1GCS0"/>
<reference evidence="2" key="1">
    <citation type="journal article" date="2014" name="Front. Microbiol.">
        <title>High frequency of phylogenetically diverse reductive dehalogenase-homologous genes in deep subseafloor sedimentary metagenomes.</title>
        <authorList>
            <person name="Kawai M."/>
            <person name="Futagami T."/>
            <person name="Toyoda A."/>
            <person name="Takaki Y."/>
            <person name="Nishi S."/>
            <person name="Hori S."/>
            <person name="Arai W."/>
            <person name="Tsubouchi T."/>
            <person name="Morono Y."/>
            <person name="Uchiyama I."/>
            <person name="Ito T."/>
            <person name="Fujiyama A."/>
            <person name="Inagaki F."/>
            <person name="Takami H."/>
        </authorList>
    </citation>
    <scope>NUCLEOTIDE SEQUENCE</scope>
    <source>
        <strain evidence="2">Expedition CK06-06</strain>
    </source>
</reference>
<gene>
    <name evidence="2" type="ORF">S03H2_28204</name>
</gene>
<dbReference type="Gene3D" id="2.60.40.3140">
    <property type="match status" value="1"/>
</dbReference>
<evidence type="ECO:0000259" key="1">
    <source>
        <dbReference type="Pfam" id="PF12969"/>
    </source>
</evidence>
<protein>
    <recommendedName>
        <fullName evidence="1">DUF3857 domain-containing protein</fullName>
    </recommendedName>
</protein>
<comment type="caution">
    <text evidence="2">The sequence shown here is derived from an EMBL/GenBank/DDBJ whole genome shotgun (WGS) entry which is preliminary data.</text>
</comment>
<accession>X1GCS0</accession>
<sequence length="133" mass="15617">GYLYHEQGEEEKAIGLWKQALEISPEFIRLRDYIDFISDKEEIVEVDARELIAKAPLAEEFPDASAAILLNETRRIIHLDGTSSTTYHKIVKLFNRRGIEKYGEVFITYNAWGERITIKKARLFLNHWHIRLD</sequence>
<organism evidence="2">
    <name type="scientific">marine sediment metagenome</name>
    <dbReference type="NCBI Taxonomy" id="412755"/>
    <lineage>
        <taxon>unclassified sequences</taxon>
        <taxon>metagenomes</taxon>
        <taxon>ecological metagenomes</taxon>
    </lineage>
</organism>